<gene>
    <name evidence="3" type="ORF">E3O42_10760</name>
</gene>
<dbReference type="Pfam" id="PF13847">
    <property type="entry name" value="Methyltransf_31"/>
    <property type="match status" value="1"/>
</dbReference>
<dbReference type="Proteomes" id="UP000297907">
    <property type="component" value="Unassembled WGS sequence"/>
</dbReference>
<dbReference type="PANTHER" id="PTHR43591:SF24">
    <property type="entry name" value="2-METHOXY-6-POLYPRENYL-1,4-BENZOQUINOL METHYLASE, MITOCHONDRIAL"/>
    <property type="match status" value="1"/>
</dbReference>
<feature type="domain" description="Methyltransferase" evidence="2">
    <location>
        <begin position="55"/>
        <end position="168"/>
    </location>
</feature>
<sequence>MNSVGTSNGGRGDTPERQETAPRAGHPFGHEHPQRVLTWRTAENSAGYLLPHLRPGLSLVDVSSGAGTVTLDLARRLAPGSVLGVDTSALAVQQAAGLAFDEGVHNARFAVGNAYALPAEDASVDIVHAHQVLQHLDSPVAALREMRRVLKPGGILAARDADYGAVAWYPKLAGLSSWIQVYRAVHRFDGGDPDAGRALKAWARQAGFDTVSVSASIWCFSSEAEREWWGESWAARVIEADFASHAVESGAARLSELHEISAAWHQWTEDPDGWFGMPHGEIIAVRPS</sequence>
<dbReference type="GO" id="GO:0008168">
    <property type="term" value="F:methyltransferase activity"/>
    <property type="evidence" value="ECO:0007669"/>
    <property type="project" value="UniProtKB-KW"/>
</dbReference>
<dbReference type="InterPro" id="IPR029063">
    <property type="entry name" value="SAM-dependent_MTases_sf"/>
</dbReference>
<feature type="region of interest" description="Disordered" evidence="1">
    <location>
        <begin position="1"/>
        <end position="33"/>
    </location>
</feature>
<evidence type="ECO:0000259" key="2">
    <source>
        <dbReference type="Pfam" id="PF13847"/>
    </source>
</evidence>
<keyword evidence="4" id="KW-1185">Reference proteome</keyword>
<evidence type="ECO:0000256" key="1">
    <source>
        <dbReference type="SAM" id="MobiDB-lite"/>
    </source>
</evidence>
<evidence type="ECO:0000313" key="4">
    <source>
        <dbReference type="Proteomes" id="UP000297907"/>
    </source>
</evidence>
<organism evidence="3 4">
    <name type="scientific">Cryobacterium adonitolivorans</name>
    <dbReference type="NCBI Taxonomy" id="1259189"/>
    <lineage>
        <taxon>Bacteria</taxon>
        <taxon>Bacillati</taxon>
        <taxon>Actinomycetota</taxon>
        <taxon>Actinomycetes</taxon>
        <taxon>Micrococcales</taxon>
        <taxon>Microbacteriaceae</taxon>
        <taxon>Cryobacterium</taxon>
    </lineage>
</organism>
<accession>A0A4R8W2S9</accession>
<dbReference type="EMBL" id="SOFL01000035">
    <property type="protein sequence ID" value="TFC01412.1"/>
    <property type="molecule type" value="Genomic_DNA"/>
</dbReference>
<dbReference type="OrthoDB" id="9795634at2"/>
<protein>
    <submittedName>
        <fullName evidence="3">Methyltransferase domain-containing protein</fullName>
    </submittedName>
</protein>
<dbReference type="CDD" id="cd02440">
    <property type="entry name" value="AdoMet_MTases"/>
    <property type="match status" value="1"/>
</dbReference>
<keyword evidence="3" id="KW-0489">Methyltransferase</keyword>
<proteinExistence type="predicted"/>
<keyword evidence="3" id="KW-0808">Transferase</keyword>
<dbReference type="SUPFAM" id="SSF53335">
    <property type="entry name" value="S-adenosyl-L-methionine-dependent methyltransferases"/>
    <property type="match status" value="1"/>
</dbReference>
<dbReference type="GO" id="GO:0032259">
    <property type="term" value="P:methylation"/>
    <property type="evidence" value="ECO:0007669"/>
    <property type="project" value="UniProtKB-KW"/>
</dbReference>
<dbReference type="AlphaFoldDB" id="A0A4R8W2S9"/>
<dbReference type="RefSeq" id="WP_134453944.1">
    <property type="nucleotide sequence ID" value="NZ_SOFL01000035.1"/>
</dbReference>
<dbReference type="InterPro" id="IPR025714">
    <property type="entry name" value="Methyltranfer_dom"/>
</dbReference>
<evidence type="ECO:0000313" key="3">
    <source>
        <dbReference type="EMBL" id="TFC01412.1"/>
    </source>
</evidence>
<reference evidence="3 4" key="1">
    <citation type="submission" date="2019-03" db="EMBL/GenBank/DDBJ databases">
        <title>Genomics of glacier-inhabiting Cryobacterium strains.</title>
        <authorList>
            <person name="Liu Q."/>
            <person name="Xin Y.-H."/>
        </authorList>
    </citation>
    <scope>NUCLEOTIDE SEQUENCE [LARGE SCALE GENOMIC DNA]</scope>
    <source>
        <strain evidence="3 4">RHLS22-1</strain>
    </source>
</reference>
<comment type="caution">
    <text evidence="3">The sequence shown here is derived from an EMBL/GenBank/DDBJ whole genome shotgun (WGS) entry which is preliminary data.</text>
</comment>
<name>A0A4R8W2S9_9MICO</name>
<dbReference type="PANTHER" id="PTHR43591">
    <property type="entry name" value="METHYLTRANSFERASE"/>
    <property type="match status" value="1"/>
</dbReference>
<dbReference type="Gene3D" id="3.40.50.150">
    <property type="entry name" value="Vaccinia Virus protein VP39"/>
    <property type="match status" value="1"/>
</dbReference>